<accession>A0ACC3N8F7</accession>
<dbReference type="Proteomes" id="UP001281147">
    <property type="component" value="Unassembled WGS sequence"/>
</dbReference>
<organism evidence="1 2">
    <name type="scientific">Vermiconidia calcicola</name>
    <dbReference type="NCBI Taxonomy" id="1690605"/>
    <lineage>
        <taxon>Eukaryota</taxon>
        <taxon>Fungi</taxon>
        <taxon>Dikarya</taxon>
        <taxon>Ascomycota</taxon>
        <taxon>Pezizomycotina</taxon>
        <taxon>Dothideomycetes</taxon>
        <taxon>Dothideomycetidae</taxon>
        <taxon>Mycosphaerellales</taxon>
        <taxon>Extremaceae</taxon>
        <taxon>Vermiconidia</taxon>
    </lineage>
</organism>
<dbReference type="EMBL" id="JAUTXU010000076">
    <property type="protein sequence ID" value="KAK3711434.1"/>
    <property type="molecule type" value="Genomic_DNA"/>
</dbReference>
<name>A0ACC3N8F7_9PEZI</name>
<protein>
    <submittedName>
        <fullName evidence="1">Uncharacterized protein</fullName>
    </submittedName>
</protein>
<comment type="caution">
    <text evidence="1">The sequence shown here is derived from an EMBL/GenBank/DDBJ whole genome shotgun (WGS) entry which is preliminary data.</text>
</comment>
<keyword evidence="2" id="KW-1185">Reference proteome</keyword>
<gene>
    <name evidence="1" type="ORF">LTR37_009613</name>
</gene>
<evidence type="ECO:0000313" key="1">
    <source>
        <dbReference type="EMBL" id="KAK3711434.1"/>
    </source>
</evidence>
<evidence type="ECO:0000313" key="2">
    <source>
        <dbReference type="Proteomes" id="UP001281147"/>
    </source>
</evidence>
<sequence>MAGVTKVFKHVEALDTTISWGFTASASALLRCVLPETSTLGSGNAILGRVYVAVARGTDNERKAERTLEGLTVEVALLDWPCRHSGGRREVMQKPPLYPWPTATALPLHDRRDLMQKPLPYPWTTGMREIMQKPLLYPWTTGTLQLSLGTYSKTKILVQKKQTLAMIQFTRWQKAHEAMENHRTNYRWMLNTHRRGRDPGIPGWTLQWTDEDFDREYLRHAMGLSTEVRTAQNFVDDIVALCAEFGIEALPWQDQDFPDVESPHYPLSWEQEAIDEAPREAIQRWADGLPENEKELGGSRGVFDPDHNPARYAGDHIIEWPPDMDIAVDRDVEPWDSFSCHAINIHETTHRFHRMAALQLSEPPSWTWSEDTHHRPESNNLRLLQSHMC</sequence>
<reference evidence="1" key="1">
    <citation type="submission" date="2023-07" db="EMBL/GenBank/DDBJ databases">
        <title>Black Yeasts Isolated from many extreme environments.</title>
        <authorList>
            <person name="Coleine C."/>
            <person name="Stajich J.E."/>
            <person name="Selbmann L."/>
        </authorList>
    </citation>
    <scope>NUCLEOTIDE SEQUENCE</scope>
    <source>
        <strain evidence="1">CCFEE 5714</strain>
    </source>
</reference>
<proteinExistence type="predicted"/>